<dbReference type="PANTHER" id="PTHR46018:SF7">
    <property type="entry name" value="RIBONUCLEASE Z"/>
    <property type="match status" value="1"/>
</dbReference>
<dbReference type="SUPFAM" id="SSF56281">
    <property type="entry name" value="Metallo-hydrolase/oxidoreductase"/>
    <property type="match status" value="1"/>
</dbReference>
<sequence length="247" mass="26478">MRITLLGTGDAFGSGGRFSTCLHVALADGSAMLVDCAATSLLPLRQAGFDRNAISTLLFTHFHGDHFGGLPFFLLDAQFVAGRKAPLTIAGPKGVEARTRLLIDATYPGYADVPNRGFDITYREVTPEAPATLAGVDIAAFPMIHDERAGPCQGYRLTHGGKVFGFSGDTSWTDSLVPLADGADALVVECNSYDRAIPSHLDYLTLSRRLPELKARRIVITHMGPQMLAHDEPLAVERAVDGMVIAL</sequence>
<evidence type="ECO:0000313" key="2">
    <source>
        <dbReference type="EMBL" id="QCK85144.1"/>
    </source>
</evidence>
<dbReference type="GO" id="GO:0042781">
    <property type="term" value="F:3'-tRNA processing endoribonuclease activity"/>
    <property type="evidence" value="ECO:0007669"/>
    <property type="project" value="TreeGrafter"/>
</dbReference>
<gene>
    <name evidence="2" type="ORF">E8L99_04795</name>
</gene>
<keyword evidence="3" id="KW-1185">Reference proteome</keyword>
<dbReference type="InterPro" id="IPR036866">
    <property type="entry name" value="RibonucZ/Hydroxyglut_hydro"/>
</dbReference>
<proteinExistence type="predicted"/>
<dbReference type="EMBL" id="CP039865">
    <property type="protein sequence ID" value="QCK85144.1"/>
    <property type="molecule type" value="Genomic_DNA"/>
</dbReference>
<dbReference type="Gene3D" id="3.60.15.10">
    <property type="entry name" value="Ribonuclease Z/Hydroxyacylglutathione hydrolase-like"/>
    <property type="match status" value="1"/>
</dbReference>
<dbReference type="CDD" id="cd07740">
    <property type="entry name" value="metallo-hydrolase-like_MBL-fold"/>
    <property type="match status" value="1"/>
</dbReference>
<evidence type="ECO:0000313" key="3">
    <source>
        <dbReference type="Proteomes" id="UP000298588"/>
    </source>
</evidence>
<reference evidence="2 3" key="1">
    <citation type="submission" date="2019-04" db="EMBL/GenBank/DDBJ databases">
        <title>Phreatobacter aquaticus sp. nov.</title>
        <authorList>
            <person name="Choi A."/>
            <person name="Baek K."/>
        </authorList>
    </citation>
    <scope>NUCLEOTIDE SEQUENCE [LARGE SCALE GENOMIC DNA]</scope>
    <source>
        <strain evidence="2 3">NMCR1094</strain>
    </source>
</reference>
<accession>A0A4D7QI68</accession>
<keyword evidence="2" id="KW-0378">Hydrolase</keyword>
<dbReference type="OrthoDB" id="9800940at2"/>
<dbReference type="RefSeq" id="WP_137098478.1">
    <property type="nucleotide sequence ID" value="NZ_CP039865.1"/>
</dbReference>
<evidence type="ECO:0000259" key="1">
    <source>
        <dbReference type="SMART" id="SM00849"/>
    </source>
</evidence>
<dbReference type="Pfam" id="PF23023">
    <property type="entry name" value="Anti-Pycsar_Apyc1"/>
    <property type="match status" value="1"/>
</dbReference>
<dbReference type="InterPro" id="IPR001279">
    <property type="entry name" value="Metallo-B-lactamas"/>
</dbReference>
<feature type="domain" description="Metallo-beta-lactamase" evidence="1">
    <location>
        <begin position="18"/>
        <end position="222"/>
    </location>
</feature>
<dbReference type="Proteomes" id="UP000298588">
    <property type="component" value="Chromosome"/>
</dbReference>
<protein>
    <submittedName>
        <fullName evidence="2">MBL fold metallo-hydrolase</fullName>
    </submittedName>
</protein>
<organism evidence="2 3">
    <name type="scientific">Phreatobacter aquaticus</name>
    <dbReference type="NCBI Taxonomy" id="2570229"/>
    <lineage>
        <taxon>Bacteria</taxon>
        <taxon>Pseudomonadati</taxon>
        <taxon>Pseudomonadota</taxon>
        <taxon>Alphaproteobacteria</taxon>
        <taxon>Hyphomicrobiales</taxon>
        <taxon>Phreatobacteraceae</taxon>
        <taxon>Phreatobacter</taxon>
    </lineage>
</organism>
<dbReference type="KEGG" id="paqt:E8L99_04795"/>
<dbReference type="AlphaFoldDB" id="A0A4D7QI68"/>
<name>A0A4D7QI68_9HYPH</name>
<dbReference type="SMART" id="SM00849">
    <property type="entry name" value="Lactamase_B"/>
    <property type="match status" value="1"/>
</dbReference>
<dbReference type="PANTHER" id="PTHR46018">
    <property type="entry name" value="ZINC PHOSPHODIESTERASE ELAC PROTEIN 1"/>
    <property type="match status" value="1"/>
</dbReference>